<name>A0A3S0ZK89_ELYCH</name>
<evidence type="ECO:0000256" key="1">
    <source>
        <dbReference type="SAM" id="Phobius"/>
    </source>
</evidence>
<dbReference type="Proteomes" id="UP000271974">
    <property type="component" value="Unassembled WGS sequence"/>
</dbReference>
<sequence>MEVPVNTNHVVCIALSGVPYLAMWATSSPTGWMITCCAIMGPVMKTMTVDKGNCPGVHSYFYHRPTEPTRNGKSPMSKGRHYVTRYFRVDRRVCVGCLTPIQFRGTAPRNFGKALYQLSVSSVRPASDNGQHMVLVSRHHDLCDAYPHHVVLNPRTDEVMEQREHVSEWNEEILQATNIPASTNSTDANGTSPNLNLKWHPIPVEVDMHVSLITIGIFTILFSLLGLLATYLTTPFSIILVGKHLTTPCRYAPPSW</sequence>
<keyword evidence="1" id="KW-0472">Membrane</keyword>
<dbReference type="AlphaFoldDB" id="A0A3S0ZK89"/>
<evidence type="ECO:0000313" key="2">
    <source>
        <dbReference type="EMBL" id="RUS80843.1"/>
    </source>
</evidence>
<keyword evidence="1" id="KW-1133">Transmembrane helix</keyword>
<reference evidence="2 3" key="1">
    <citation type="submission" date="2019-01" db="EMBL/GenBank/DDBJ databases">
        <title>A draft genome assembly of the solar-powered sea slug Elysia chlorotica.</title>
        <authorList>
            <person name="Cai H."/>
            <person name="Li Q."/>
            <person name="Fang X."/>
            <person name="Li J."/>
            <person name="Curtis N.E."/>
            <person name="Altenburger A."/>
            <person name="Shibata T."/>
            <person name="Feng M."/>
            <person name="Maeda T."/>
            <person name="Schwartz J.A."/>
            <person name="Shigenobu S."/>
            <person name="Lundholm N."/>
            <person name="Nishiyama T."/>
            <person name="Yang H."/>
            <person name="Hasebe M."/>
            <person name="Li S."/>
            <person name="Pierce S.K."/>
            <person name="Wang J."/>
        </authorList>
    </citation>
    <scope>NUCLEOTIDE SEQUENCE [LARGE SCALE GENOMIC DNA]</scope>
    <source>
        <strain evidence="2">EC2010</strain>
        <tissue evidence="2">Whole organism of an adult</tissue>
    </source>
</reference>
<keyword evidence="3" id="KW-1185">Reference proteome</keyword>
<gene>
    <name evidence="2" type="ORF">EGW08_011398</name>
</gene>
<evidence type="ECO:0000313" key="3">
    <source>
        <dbReference type="Proteomes" id="UP000271974"/>
    </source>
</evidence>
<proteinExistence type="predicted"/>
<feature type="transmembrane region" description="Helical" evidence="1">
    <location>
        <begin position="210"/>
        <end position="233"/>
    </location>
</feature>
<protein>
    <submittedName>
        <fullName evidence="2">Uncharacterized protein</fullName>
    </submittedName>
</protein>
<dbReference type="EMBL" id="RQTK01000370">
    <property type="protein sequence ID" value="RUS80843.1"/>
    <property type="molecule type" value="Genomic_DNA"/>
</dbReference>
<accession>A0A3S0ZK89</accession>
<keyword evidence="1" id="KW-0812">Transmembrane</keyword>
<organism evidence="2 3">
    <name type="scientific">Elysia chlorotica</name>
    <name type="common">Eastern emerald elysia</name>
    <name type="synonym">Sea slug</name>
    <dbReference type="NCBI Taxonomy" id="188477"/>
    <lineage>
        <taxon>Eukaryota</taxon>
        <taxon>Metazoa</taxon>
        <taxon>Spiralia</taxon>
        <taxon>Lophotrochozoa</taxon>
        <taxon>Mollusca</taxon>
        <taxon>Gastropoda</taxon>
        <taxon>Heterobranchia</taxon>
        <taxon>Euthyneura</taxon>
        <taxon>Panpulmonata</taxon>
        <taxon>Sacoglossa</taxon>
        <taxon>Placobranchoidea</taxon>
        <taxon>Plakobranchidae</taxon>
        <taxon>Elysia</taxon>
    </lineage>
</organism>
<comment type="caution">
    <text evidence="2">The sequence shown here is derived from an EMBL/GenBank/DDBJ whole genome shotgun (WGS) entry which is preliminary data.</text>
</comment>